<accession>A0AAF0YCT5</accession>
<dbReference type="SUPFAM" id="SSF53756">
    <property type="entry name" value="UDP-Glycosyltransferase/glycogen phosphorylase"/>
    <property type="match status" value="1"/>
</dbReference>
<protein>
    <submittedName>
        <fullName evidence="5">Sterol 3-beta-glucosyltransferase UGT80A2</fullName>
    </submittedName>
</protein>
<dbReference type="GO" id="GO:0016906">
    <property type="term" value="F:sterol 3-beta-glucosyltransferase activity"/>
    <property type="evidence" value="ECO:0007669"/>
    <property type="project" value="UniProtKB-ARBA"/>
</dbReference>
<dbReference type="RefSeq" id="XP_062628448.1">
    <property type="nucleotide sequence ID" value="XM_062772464.1"/>
</dbReference>
<keyword evidence="1" id="KW-0808">Transferase</keyword>
<dbReference type="FunFam" id="3.40.50.2000:FF:000009">
    <property type="entry name" value="Sterol 3-beta-glucosyltransferase UGT80A2"/>
    <property type="match status" value="1"/>
</dbReference>
<dbReference type="InterPro" id="IPR004276">
    <property type="entry name" value="GlycoTrans_28_N"/>
</dbReference>
<dbReference type="CDD" id="cd03784">
    <property type="entry name" value="GT1_Gtf-like"/>
    <property type="match status" value="1"/>
</dbReference>
<feature type="compositionally biased region" description="Polar residues" evidence="2">
    <location>
        <begin position="30"/>
        <end position="44"/>
    </location>
</feature>
<dbReference type="Pfam" id="PF03033">
    <property type="entry name" value="Glyco_transf_28"/>
    <property type="match status" value="1"/>
</dbReference>
<dbReference type="Pfam" id="PF06722">
    <property type="entry name" value="EryCIII-like_C"/>
    <property type="match status" value="1"/>
</dbReference>
<feature type="domain" description="Erythromycin biosynthesis protein CIII-like C-terminal" evidence="4">
    <location>
        <begin position="464"/>
        <end position="565"/>
    </location>
</feature>
<gene>
    <name evidence="5" type="primary">UGT80A2</name>
    <name evidence="5" type="ORF">LOC62_04G005904</name>
</gene>
<feature type="compositionally biased region" description="Low complexity" evidence="2">
    <location>
        <begin position="1049"/>
        <end position="1088"/>
    </location>
</feature>
<feature type="compositionally biased region" description="Basic and acidic residues" evidence="2">
    <location>
        <begin position="61"/>
        <end position="77"/>
    </location>
</feature>
<dbReference type="EMBL" id="CP086717">
    <property type="protein sequence ID" value="WOO82416.1"/>
    <property type="molecule type" value="Genomic_DNA"/>
</dbReference>
<evidence type="ECO:0000313" key="5">
    <source>
        <dbReference type="EMBL" id="WOO82416.1"/>
    </source>
</evidence>
<feature type="compositionally biased region" description="Low complexity" evidence="2">
    <location>
        <begin position="892"/>
        <end position="920"/>
    </location>
</feature>
<keyword evidence="6" id="KW-1185">Reference proteome</keyword>
<feature type="compositionally biased region" description="Low complexity" evidence="2">
    <location>
        <begin position="1014"/>
        <end position="1025"/>
    </location>
</feature>
<organism evidence="5 6">
    <name type="scientific">Vanrija pseudolonga</name>
    <dbReference type="NCBI Taxonomy" id="143232"/>
    <lineage>
        <taxon>Eukaryota</taxon>
        <taxon>Fungi</taxon>
        <taxon>Dikarya</taxon>
        <taxon>Basidiomycota</taxon>
        <taxon>Agaricomycotina</taxon>
        <taxon>Tremellomycetes</taxon>
        <taxon>Trichosporonales</taxon>
        <taxon>Trichosporonaceae</taxon>
        <taxon>Vanrija</taxon>
    </lineage>
</organism>
<name>A0AAF0YCT5_9TREE</name>
<feature type="domain" description="Glycosyltransferase family 28 N-terminal" evidence="3">
    <location>
        <begin position="138"/>
        <end position="301"/>
    </location>
</feature>
<evidence type="ECO:0000313" key="6">
    <source>
        <dbReference type="Proteomes" id="UP000827549"/>
    </source>
</evidence>
<sequence length="1105" mass="117852">MRTDKDKSEAPQQRTSRFGRFPSSRRRSHLTATTPSGASSSQTSVDTTATPPVVDVPPPYVDRRSSITGKQKEKNAEEDYERAPNWNSEVDAHGQVRINLDLSSLPQVEEHDDLQDLLSPQEQLADPFNAAQCPRLNIVIFVVGSRGDVQPYIALALELIKTRGHRVRIATHGDFKELVEGANVRLAGLEDAQRRPLTGLLEHFDIGGDPHQLMAYMVQNPGLLPGVKSITNGDVSIKRKMVGTMVVGCYKATFMPHEGTGRPFAADAIISNPPAFAHIHVAEALGIPLLMSFTMPWSATQRFCHPLVMAKSSGTQTGINNYASFVLADSLMWSGLGRVINNFRTGILGLHPIPASGGPLVLQRLRVPFTYAWSTSLLPKPGDWRSNIDVVGFFSMPNDTFYKPDPELAKFLAAGSPPIYIGFGSVVVKDPLKLTETILGAVQKAGVRALVSAGWADLGKTDIEIPDSVFIIKGNIPHDWLFDAGRVAAVCHHGGAGTTAAGLTACLPTIIVPFFGDQWFWGNAVHAAGAGPAPIPQAEMTVDILAEAIKFALLPETREAAQVVGESIRSENGVAKGVDSFHKNLPLLNMRCDIEQDRVATWWSETFCLRLSGAAAAVLVEGRMQSWRDLSPHRPVEYEATRHYAGPMTSIAQSILNIGDQAVTGTAQLFYAPGRGLSTLAVGIPKASVDVIGGFQEGLENLPGVMGSKVRKRGKVSDFESGVTEAGKGLAYGLYDGITGLVREPIRGAKEGGVGGFIGGIGVGGVGLVARAASGALGLAVYPTAGAFKSVRNKLSSNGLLDNMSVLCDPREAQAHTDAESYDKAARRVILARWTELIAPERVKERRKAEEKRRRKAEELILTQVRSSTPSSKSGKSSSSKVGSWLGDHLHPSSSRGSRPSSPSPQSHPASPSPHAGPSSYRPDKKLSELTRVSADTPPPLPTKDARWAVNRVAESSAPPPAYEAESATASPTASAVSQLKIDYLTLEHRASAASDTSLALAGTERLARHSLESSRTSSFTSGVSMPESGRPEDSAPALLVPETEATEPKTPTTAAAPRTPAPPAIVIDTTTPATDAADEATTPTARTGPQVLRSLSKGKGKNKE</sequence>
<feature type="region of interest" description="Disordered" evidence="2">
    <location>
        <begin position="1008"/>
        <end position="1105"/>
    </location>
</feature>
<evidence type="ECO:0000259" key="4">
    <source>
        <dbReference type="Pfam" id="PF06722"/>
    </source>
</evidence>
<dbReference type="PANTHER" id="PTHR48050">
    <property type="entry name" value="STEROL 3-BETA-GLUCOSYLTRANSFERASE"/>
    <property type="match status" value="1"/>
</dbReference>
<evidence type="ECO:0000256" key="2">
    <source>
        <dbReference type="SAM" id="MobiDB-lite"/>
    </source>
</evidence>
<feature type="region of interest" description="Disordered" evidence="2">
    <location>
        <begin position="1"/>
        <end position="87"/>
    </location>
</feature>
<dbReference type="AlphaFoldDB" id="A0AAF0YCT5"/>
<dbReference type="GO" id="GO:0005975">
    <property type="term" value="P:carbohydrate metabolic process"/>
    <property type="evidence" value="ECO:0007669"/>
    <property type="project" value="InterPro"/>
</dbReference>
<dbReference type="GeneID" id="87809131"/>
<evidence type="ECO:0000256" key="1">
    <source>
        <dbReference type="ARBA" id="ARBA00022679"/>
    </source>
</evidence>
<feature type="compositionally biased region" description="Low complexity" evidence="2">
    <location>
        <begin position="867"/>
        <end position="884"/>
    </location>
</feature>
<dbReference type="Gene3D" id="3.40.50.2000">
    <property type="entry name" value="Glycogen Phosphorylase B"/>
    <property type="match status" value="2"/>
</dbReference>
<dbReference type="InterPro" id="IPR050426">
    <property type="entry name" value="Glycosyltransferase_28"/>
</dbReference>
<reference evidence="5" key="1">
    <citation type="submission" date="2023-10" db="EMBL/GenBank/DDBJ databases">
        <authorList>
            <person name="Noh H."/>
        </authorList>
    </citation>
    <scope>NUCLEOTIDE SEQUENCE</scope>
    <source>
        <strain evidence="5">DUCC4014</strain>
    </source>
</reference>
<feature type="compositionally biased region" description="Low complexity" evidence="2">
    <location>
        <begin position="963"/>
        <end position="976"/>
    </location>
</feature>
<feature type="region of interest" description="Disordered" evidence="2">
    <location>
        <begin position="860"/>
        <end position="976"/>
    </location>
</feature>
<proteinExistence type="predicted"/>
<dbReference type="PANTHER" id="PTHR48050:SF13">
    <property type="entry name" value="STEROL 3-BETA-GLUCOSYLTRANSFERASE UGT80A2"/>
    <property type="match status" value="1"/>
</dbReference>
<dbReference type="InterPro" id="IPR002213">
    <property type="entry name" value="UDP_glucos_trans"/>
</dbReference>
<dbReference type="InterPro" id="IPR010610">
    <property type="entry name" value="EryCIII-like_C"/>
</dbReference>
<dbReference type="Proteomes" id="UP000827549">
    <property type="component" value="Chromosome 4"/>
</dbReference>
<evidence type="ECO:0000259" key="3">
    <source>
        <dbReference type="Pfam" id="PF03033"/>
    </source>
</evidence>